<sequence>MRSRSPLLVLLALLMTVVSGLALPSIATAAPPQGTVAGATLDWGIKESFRRYVTGPIAHGSTTLLGTTTGTYTWVGGTGEAATDGSAADVSFGAGNGVHFRGHPMNGVDALDLAFTNPRVHVTSSGAADLYLDVQGREFAGTTEVGETFTLSGVHFATVALPAATVEGSTITWANAPTTLTEAGAQAFGGFYPAGTALDPLTLSVPISAPATATTTSLNASTDSAEAGETVTLTAAVAPAEAAGAVAFSTDAGPLAAPVAVHDGTAVLTTDALPEGTNVISATFTPADAAAFLASTSAPVTVTVEPIQTDPDPVWEPQISVFLADGVTPVGDREVFAGDTLVVKGAGFDPAANVGGRGVPIPNTLPQGTYAVFGHFAQDWRPSEGAAATARKTGSQGWVLTEDTVEQIPPMFQQAVREQWVPLSGEGEFTWTVKLAAPKETVDGGRYGIYTYPGGGVKNADQELAVPLNYQGKRPPSVAVTDGDDAVSTVKAGDTIRFAASDLDPGQSVRFEVHSDPLVVGTVAASDAGAADVEWTVPASFPAGQHEVRVLAADESAAAEPLARQSFTVLAVDRCLQLGAELRWGVRASFRQYLAGPIAHGSTTLLGATTQASDGRFVWSTGAGKADTEGRDVDVAFGEGHGVHFRGHAMPGGHALDLAFTNPRVVVTSATTAQLRLDVKGREFVDTSSVGTTFERSDVHFADLALSAPSVSGTTRTWSDAVATLTADGAAAFGGFYRPGEELDPVTFSVTTRGEVNCDDITGPTTGRGETPTPSNGNAGDGGQVAPVATSAPAGASQKCVARRATGGSLDWGLKESFRTYVEGPIAKGSFSGGSFSATGGAINPDASGIGRANFSGTLSATGHDGKLNFSLSNPSVQITGPTSAVLYAQVKATNTKGESAVNGTVAFANLSFNRLAVDENSLSVSGASATLTGSGAQAFAGFYAAGTPLDPVSFSVSLGGEVPCDSSTDPSLPKTGADVDASMLALAALTMLAGAAVLARRRRVLVHD</sequence>
<reference evidence="8 9" key="1">
    <citation type="submission" date="2018-10" db="EMBL/GenBank/DDBJ databases">
        <title>Aeromicrobium sp. 9W16Y-2 whole genome shotgun sequence.</title>
        <authorList>
            <person name="Li F."/>
        </authorList>
    </citation>
    <scope>NUCLEOTIDE SEQUENCE [LARGE SCALE GENOMIC DNA]</scope>
    <source>
        <strain evidence="8 9">9W16Y-2</strain>
    </source>
</reference>
<keyword evidence="1" id="KW-0134">Cell wall</keyword>
<dbReference type="Pfam" id="PF00746">
    <property type="entry name" value="Gram_pos_anchor"/>
    <property type="match status" value="1"/>
</dbReference>
<feature type="signal peptide" evidence="6">
    <location>
        <begin position="1"/>
        <end position="29"/>
    </location>
</feature>
<dbReference type="Gene3D" id="2.60.40.10">
    <property type="entry name" value="Immunoglobulins"/>
    <property type="match status" value="1"/>
</dbReference>
<feature type="domain" description="Gram-positive cocci surface proteins LPxTG" evidence="7">
    <location>
        <begin position="973"/>
        <end position="1009"/>
    </location>
</feature>
<dbReference type="Pfam" id="PF16640">
    <property type="entry name" value="Big_3_5"/>
    <property type="match status" value="1"/>
</dbReference>
<evidence type="ECO:0000256" key="2">
    <source>
        <dbReference type="ARBA" id="ARBA00022525"/>
    </source>
</evidence>
<organism evidence="8 9">
    <name type="scientific">Aeromicrobium phragmitis</name>
    <dbReference type="NCBI Taxonomy" id="2478914"/>
    <lineage>
        <taxon>Bacteria</taxon>
        <taxon>Bacillati</taxon>
        <taxon>Actinomycetota</taxon>
        <taxon>Actinomycetes</taxon>
        <taxon>Propionibacteriales</taxon>
        <taxon>Nocardioidaceae</taxon>
        <taxon>Aeromicrobium</taxon>
    </lineage>
</organism>
<dbReference type="EMBL" id="RDBF01000012">
    <property type="protein sequence ID" value="RLV54977.1"/>
    <property type="molecule type" value="Genomic_DNA"/>
</dbReference>
<dbReference type="Proteomes" id="UP000282515">
    <property type="component" value="Unassembled WGS sequence"/>
</dbReference>
<dbReference type="InterPro" id="IPR013783">
    <property type="entry name" value="Ig-like_fold"/>
</dbReference>
<dbReference type="GO" id="GO:0005975">
    <property type="term" value="P:carbohydrate metabolic process"/>
    <property type="evidence" value="ECO:0007669"/>
    <property type="project" value="UniProtKB-ARBA"/>
</dbReference>
<evidence type="ECO:0000313" key="9">
    <source>
        <dbReference type="Proteomes" id="UP000282515"/>
    </source>
</evidence>
<evidence type="ECO:0000256" key="1">
    <source>
        <dbReference type="ARBA" id="ARBA00022512"/>
    </source>
</evidence>
<dbReference type="NCBIfam" id="TIGR01167">
    <property type="entry name" value="LPXTG_anchor"/>
    <property type="match status" value="1"/>
</dbReference>
<evidence type="ECO:0000313" key="8">
    <source>
        <dbReference type="EMBL" id="RLV54977.1"/>
    </source>
</evidence>
<dbReference type="InterPro" id="IPR019931">
    <property type="entry name" value="LPXTG_anchor"/>
</dbReference>
<evidence type="ECO:0000256" key="5">
    <source>
        <dbReference type="SAM" id="MobiDB-lite"/>
    </source>
</evidence>
<dbReference type="InterPro" id="IPR007331">
    <property type="entry name" value="Htaa"/>
</dbReference>
<name>A0A3L8PI36_9ACTN</name>
<evidence type="ECO:0000256" key="6">
    <source>
        <dbReference type="SAM" id="SignalP"/>
    </source>
</evidence>
<evidence type="ECO:0000259" key="7">
    <source>
        <dbReference type="PROSITE" id="PS50847"/>
    </source>
</evidence>
<dbReference type="PROSITE" id="PS50847">
    <property type="entry name" value="GRAM_POS_ANCHORING"/>
    <property type="match status" value="1"/>
</dbReference>
<protein>
    <submittedName>
        <fullName evidence="8">LPXTG cell wall anchor domain-containing protein</fullName>
    </submittedName>
</protein>
<keyword evidence="3 6" id="KW-0732">Signal</keyword>
<accession>A0A3L8PI36</accession>
<evidence type="ECO:0000256" key="3">
    <source>
        <dbReference type="ARBA" id="ARBA00022729"/>
    </source>
</evidence>
<gene>
    <name evidence="8" type="ORF">D9V41_14290</name>
</gene>
<keyword evidence="4" id="KW-0572">Peptidoglycan-anchor</keyword>
<feature type="region of interest" description="Disordered" evidence="5">
    <location>
        <begin position="755"/>
        <end position="786"/>
    </location>
</feature>
<dbReference type="Pfam" id="PF04213">
    <property type="entry name" value="HtaA"/>
    <property type="match status" value="3"/>
</dbReference>
<keyword evidence="2" id="KW-0964">Secreted</keyword>
<dbReference type="AlphaFoldDB" id="A0A3L8PI36"/>
<dbReference type="InterPro" id="IPR032109">
    <property type="entry name" value="Big_3_5"/>
</dbReference>
<feature type="compositionally biased region" description="Low complexity" evidence="5">
    <location>
        <begin position="762"/>
        <end position="774"/>
    </location>
</feature>
<feature type="chain" id="PRO_5017946205" evidence="6">
    <location>
        <begin position="30"/>
        <end position="1009"/>
    </location>
</feature>
<evidence type="ECO:0000256" key="4">
    <source>
        <dbReference type="ARBA" id="ARBA00023088"/>
    </source>
</evidence>
<keyword evidence="9" id="KW-1185">Reference proteome</keyword>
<proteinExistence type="predicted"/>
<comment type="caution">
    <text evidence="8">The sequence shown here is derived from an EMBL/GenBank/DDBJ whole genome shotgun (WGS) entry which is preliminary data.</text>
</comment>